<protein>
    <submittedName>
        <fullName evidence="1">Uncharacterized protein</fullName>
    </submittedName>
</protein>
<dbReference type="AlphaFoldDB" id="A0A0A9HG17"/>
<proteinExistence type="predicted"/>
<accession>A0A0A9HG17</accession>
<sequence>MFGLQSMFMDSVITARPVQISPFWIISGVSWRHFPLRASNHDQCFYNSFKSFAYMPW</sequence>
<organism evidence="1">
    <name type="scientific">Arundo donax</name>
    <name type="common">Giant reed</name>
    <name type="synonym">Donax arundinaceus</name>
    <dbReference type="NCBI Taxonomy" id="35708"/>
    <lineage>
        <taxon>Eukaryota</taxon>
        <taxon>Viridiplantae</taxon>
        <taxon>Streptophyta</taxon>
        <taxon>Embryophyta</taxon>
        <taxon>Tracheophyta</taxon>
        <taxon>Spermatophyta</taxon>
        <taxon>Magnoliopsida</taxon>
        <taxon>Liliopsida</taxon>
        <taxon>Poales</taxon>
        <taxon>Poaceae</taxon>
        <taxon>PACMAD clade</taxon>
        <taxon>Arundinoideae</taxon>
        <taxon>Arundineae</taxon>
        <taxon>Arundo</taxon>
    </lineage>
</organism>
<evidence type="ECO:0000313" key="1">
    <source>
        <dbReference type="EMBL" id="JAE34759.1"/>
    </source>
</evidence>
<reference evidence="1" key="1">
    <citation type="submission" date="2014-09" db="EMBL/GenBank/DDBJ databases">
        <authorList>
            <person name="Magalhaes I.L.F."/>
            <person name="Oliveira U."/>
            <person name="Santos F.R."/>
            <person name="Vidigal T.H.D.A."/>
            <person name="Brescovit A.D."/>
            <person name="Santos A.J."/>
        </authorList>
    </citation>
    <scope>NUCLEOTIDE SEQUENCE</scope>
    <source>
        <tissue evidence="1">Shoot tissue taken approximately 20 cm above the soil surface</tissue>
    </source>
</reference>
<reference evidence="1" key="2">
    <citation type="journal article" date="2015" name="Data Brief">
        <title>Shoot transcriptome of the giant reed, Arundo donax.</title>
        <authorList>
            <person name="Barrero R.A."/>
            <person name="Guerrero F.D."/>
            <person name="Moolhuijzen P."/>
            <person name="Goolsby J.A."/>
            <person name="Tidwell J."/>
            <person name="Bellgard S.E."/>
            <person name="Bellgard M.I."/>
        </authorList>
    </citation>
    <scope>NUCLEOTIDE SEQUENCE</scope>
    <source>
        <tissue evidence="1">Shoot tissue taken approximately 20 cm above the soil surface</tissue>
    </source>
</reference>
<dbReference type="EMBL" id="GBRH01163137">
    <property type="protein sequence ID" value="JAE34759.1"/>
    <property type="molecule type" value="Transcribed_RNA"/>
</dbReference>
<name>A0A0A9HG17_ARUDO</name>